<reference evidence="3" key="1">
    <citation type="journal article" date="2019" name="Int. J. Syst. Evol. Microbiol.">
        <title>The Global Catalogue of Microorganisms (GCM) 10K type strain sequencing project: providing services to taxonomists for standard genome sequencing and annotation.</title>
        <authorList>
            <consortium name="The Broad Institute Genomics Platform"/>
            <consortium name="The Broad Institute Genome Sequencing Center for Infectious Disease"/>
            <person name="Wu L."/>
            <person name="Ma J."/>
        </authorList>
    </citation>
    <scope>NUCLEOTIDE SEQUENCE [LARGE SCALE GENOMIC DNA]</scope>
    <source>
        <strain evidence="3">NBRC 102030</strain>
    </source>
</reference>
<feature type="region of interest" description="Disordered" evidence="1">
    <location>
        <begin position="29"/>
        <end position="51"/>
    </location>
</feature>
<proteinExistence type="predicted"/>
<evidence type="ECO:0000256" key="1">
    <source>
        <dbReference type="SAM" id="MobiDB-lite"/>
    </source>
</evidence>
<protein>
    <recommendedName>
        <fullName evidence="4">Integrase</fullName>
    </recommendedName>
</protein>
<comment type="caution">
    <text evidence="2">The sequence shown here is derived from an EMBL/GenBank/DDBJ whole genome shotgun (WGS) entry which is preliminary data.</text>
</comment>
<dbReference type="EMBL" id="BSUY01000001">
    <property type="protein sequence ID" value="GMA81885.1"/>
    <property type="molecule type" value="Genomic_DNA"/>
</dbReference>
<name>A0ABQ6J186_9GAMM</name>
<organism evidence="2 3">
    <name type="scientific">Shewanella glacialipiscicola</name>
    <dbReference type="NCBI Taxonomy" id="614069"/>
    <lineage>
        <taxon>Bacteria</taxon>
        <taxon>Pseudomonadati</taxon>
        <taxon>Pseudomonadota</taxon>
        <taxon>Gammaproteobacteria</taxon>
        <taxon>Alteromonadales</taxon>
        <taxon>Shewanellaceae</taxon>
        <taxon>Shewanella</taxon>
    </lineage>
</organism>
<evidence type="ECO:0008006" key="4">
    <source>
        <dbReference type="Google" id="ProtNLM"/>
    </source>
</evidence>
<dbReference type="Proteomes" id="UP001157046">
    <property type="component" value="Unassembled WGS sequence"/>
</dbReference>
<evidence type="ECO:0000313" key="3">
    <source>
        <dbReference type="Proteomes" id="UP001157046"/>
    </source>
</evidence>
<accession>A0ABQ6J186</accession>
<gene>
    <name evidence="2" type="ORF">GCM10025855_14180</name>
</gene>
<evidence type="ECO:0000313" key="2">
    <source>
        <dbReference type="EMBL" id="GMA81885.1"/>
    </source>
</evidence>
<keyword evidence="3" id="KW-1185">Reference proteome</keyword>
<sequence length="51" mass="5860">MIKKHYGKWIPKDSQRMASRISEMMGFNADTSGQENAEMVPKWSQSNKGNQ</sequence>